<dbReference type="InterPro" id="IPR050218">
    <property type="entry name" value="LptD"/>
</dbReference>
<dbReference type="GO" id="GO:1990351">
    <property type="term" value="C:transporter complex"/>
    <property type="evidence" value="ECO:0007669"/>
    <property type="project" value="TreeGrafter"/>
</dbReference>
<dbReference type="InterPro" id="IPR007543">
    <property type="entry name" value="LptD_C"/>
</dbReference>
<feature type="domain" description="LptD C-terminal" evidence="3">
    <location>
        <begin position="283"/>
        <end position="643"/>
    </location>
</feature>
<dbReference type="EMBL" id="CP000513">
    <property type="protein sequence ID" value="ABQ13268.1"/>
    <property type="molecule type" value="Genomic_DNA"/>
</dbReference>
<evidence type="ECO:0000313" key="4">
    <source>
        <dbReference type="EMBL" id="ABQ13268.1"/>
    </source>
</evidence>
<dbReference type="STRING" id="246195.DNO_0920"/>
<dbReference type="HOGENOM" id="CLU_009039_0_0_6"/>
<dbReference type="AlphaFoldDB" id="A5EY66"/>
<keyword evidence="2" id="KW-0472">Membrane</keyword>
<dbReference type="Proteomes" id="UP000000248">
    <property type="component" value="Chromosome"/>
</dbReference>
<organism evidence="4 5">
    <name type="scientific">Dichelobacter nodosus (strain VCS1703A)</name>
    <dbReference type="NCBI Taxonomy" id="246195"/>
    <lineage>
        <taxon>Bacteria</taxon>
        <taxon>Pseudomonadati</taxon>
        <taxon>Pseudomonadota</taxon>
        <taxon>Gammaproteobacteria</taxon>
        <taxon>Cardiobacteriales</taxon>
        <taxon>Cardiobacteriaceae</taxon>
        <taxon>Dichelobacter</taxon>
    </lineage>
</organism>
<keyword evidence="2" id="KW-0732">Signal</keyword>
<dbReference type="GO" id="GO:0009279">
    <property type="term" value="C:cell outer membrane"/>
    <property type="evidence" value="ECO:0007669"/>
    <property type="project" value="UniProtKB-SubCell"/>
</dbReference>
<keyword evidence="5" id="KW-1185">Reference proteome</keyword>
<dbReference type="Pfam" id="PF04453">
    <property type="entry name" value="LptD"/>
    <property type="match status" value="1"/>
</dbReference>
<reference evidence="4 5" key="1">
    <citation type="journal article" date="2007" name="Nat. Biotechnol.">
        <title>Genome sequence and identification of candidate vaccine antigens from the animal pathogen Dichelobacter nodosus.</title>
        <authorList>
            <person name="Myers G.S."/>
            <person name="Parker D."/>
            <person name="Al-Hasani K."/>
            <person name="Kennan R.M."/>
            <person name="Seemann T."/>
            <person name="Ren Q."/>
            <person name="Badger J.H."/>
            <person name="Selengut J.D."/>
            <person name="Deboy R.T."/>
            <person name="Tettelin H."/>
            <person name="Boyce J.D."/>
            <person name="McCarl V.P."/>
            <person name="Han X."/>
            <person name="Nelson W.C."/>
            <person name="Madupu R."/>
            <person name="Mohamoud Y."/>
            <person name="Holley T."/>
            <person name="Fedorova N."/>
            <person name="Khouri H."/>
            <person name="Bottomley S.P."/>
            <person name="Whittington R.J."/>
            <person name="Adler B."/>
            <person name="Songer J.G."/>
            <person name="Rood J.I."/>
            <person name="Paulsen I.T."/>
        </authorList>
    </citation>
    <scope>NUCLEOTIDE SEQUENCE [LARGE SCALE GENOMIC DNA]</scope>
    <source>
        <strain evidence="4 5">VCS1703A</strain>
    </source>
</reference>
<comment type="function">
    <text evidence="2">Together with LptE, is involved in the assembly of lipopolysaccharide (LPS) at the surface of the outer membrane.</text>
</comment>
<dbReference type="OrthoDB" id="9760225at2"/>
<gene>
    <name evidence="2" type="primary">lptD</name>
    <name evidence="4" type="synonym">ostA</name>
    <name evidence="4" type="ordered locus">DNO_0920</name>
</gene>
<proteinExistence type="inferred from homology"/>
<dbReference type="InterPro" id="IPR020889">
    <property type="entry name" value="LipoPS_assembly_LptD"/>
</dbReference>
<dbReference type="RefSeq" id="WP_012031236.1">
    <property type="nucleotide sequence ID" value="NC_009446.1"/>
</dbReference>
<evidence type="ECO:0000256" key="1">
    <source>
        <dbReference type="ARBA" id="ARBA00023237"/>
    </source>
</evidence>
<keyword evidence="1 2" id="KW-0998">Cell outer membrane</keyword>
<dbReference type="HAMAP" id="MF_01411">
    <property type="entry name" value="LPS_assembly_LptD"/>
    <property type="match status" value="1"/>
</dbReference>
<feature type="signal peptide" evidence="2">
    <location>
        <begin position="1"/>
        <end position="18"/>
    </location>
</feature>
<evidence type="ECO:0000313" key="5">
    <source>
        <dbReference type="Proteomes" id="UP000000248"/>
    </source>
</evidence>
<feature type="chain" id="PRO_5009006901" description="LPS-assembly protein LptD" evidence="2">
    <location>
        <begin position="19"/>
        <end position="730"/>
    </location>
</feature>
<name>A5EY66_DICNV</name>
<comment type="similarity">
    <text evidence="2">Belongs to the LptD family.</text>
</comment>
<protein>
    <recommendedName>
        <fullName evidence="2">LPS-assembly protein LptD</fullName>
    </recommendedName>
</protein>
<dbReference type="GO" id="GO:0043165">
    <property type="term" value="P:Gram-negative-bacterium-type cell outer membrane assembly"/>
    <property type="evidence" value="ECO:0007669"/>
    <property type="project" value="UniProtKB-UniRule"/>
</dbReference>
<dbReference type="PANTHER" id="PTHR30189:SF1">
    <property type="entry name" value="LPS-ASSEMBLY PROTEIN LPTD"/>
    <property type="match status" value="1"/>
</dbReference>
<comment type="subunit">
    <text evidence="2">Component of the lipopolysaccharide transport and assembly complex. Interacts with LptE and LptA.</text>
</comment>
<accession>A5EY66</accession>
<dbReference type="PANTHER" id="PTHR30189">
    <property type="entry name" value="LPS-ASSEMBLY PROTEIN"/>
    <property type="match status" value="1"/>
</dbReference>
<dbReference type="KEGG" id="dno:DNO_0920"/>
<sequence length="730" mass="85471" precursor="true">MLRSLLFLSAVVSIRITAAPCLVDPLANYTKLGGDNNDDHIYIQADQSEGNFTRQQFSGSVQLQQGDKHLLAPQLHYDAEKKRVDSQSGMILAAPNLVISGTNGSYHFNEKTARFDTLDYYLDRKPNAAKGSAVHAEIDRNRNIDSFKNLTYTTCNRENPVWQLNAQQMTIHYDRHRGNVRNTTFRIGDVPVLWLPYFSFPIDGQRATGLLTPSFASSHSRGIEVKMPFYWNIAPNQDATFTLHPMSARGVMLESQYRYLGRQQSGEVNFSWLPNDRKYGEARGEVNVQHEYYFSPNWRSTIYYRNVSDQHYLADMTGALLREHEWYLDRYAALYGTGDWGQFTFKIQDYKQAVPHFDADNQPFSRLPQIVYRNHWQQGYWNFDFSTEAVRFYRHADGKNDRFRVNAALHYDLERSYGFIKPTISLDARYYTLARQKNQLHDEHISRVLPSFSFDSGLFFERDATLGAEHYAQTLEPRLFYLYTPYQDQSMLPLFDTTNSSLSWQSLFDRNRFIGSDRIGDAHQLTVAGTTRFYRHHDGSEKLRLSVGQTYYFSKRKVGLHGNIDDDNLRSALISEGNYQIDRHWHLYGLSFWDSSLHRNQGNILDLRYHIDQNRYFSIGHRYHRPHYDQITLNSGWKLGNDWRVFARYDYSLKEQQPINQMLAAEYSDCCWAWRLVGRHYREHPQDNAMEKGIYLEFIFKGLGTMGNDTKELLHQQLPDFQPLPEEVRF</sequence>
<dbReference type="eggNOG" id="COG1452">
    <property type="taxonomic scope" value="Bacteria"/>
</dbReference>
<dbReference type="GO" id="GO:0015920">
    <property type="term" value="P:lipopolysaccharide transport"/>
    <property type="evidence" value="ECO:0007669"/>
    <property type="project" value="InterPro"/>
</dbReference>
<comment type="subcellular location">
    <subcellularLocation>
        <location evidence="2">Cell outer membrane</location>
    </subcellularLocation>
</comment>
<comment type="caution">
    <text evidence="2">Lacks conserved residue(s) required for the propagation of feature annotation.</text>
</comment>
<evidence type="ECO:0000259" key="3">
    <source>
        <dbReference type="Pfam" id="PF04453"/>
    </source>
</evidence>
<evidence type="ECO:0000256" key="2">
    <source>
        <dbReference type="HAMAP-Rule" id="MF_01411"/>
    </source>
</evidence>